<dbReference type="InterPro" id="IPR041657">
    <property type="entry name" value="HTH_17"/>
</dbReference>
<gene>
    <name evidence="2" type="ORF">J2I47_15015</name>
</gene>
<evidence type="ECO:0000259" key="1">
    <source>
        <dbReference type="Pfam" id="PF12728"/>
    </source>
</evidence>
<dbReference type="RefSeq" id="WP_207365407.1">
    <property type="nucleotide sequence ID" value="NZ_JAFMYV010000007.1"/>
</dbReference>
<organism evidence="2 3">
    <name type="scientific">Fibrella rubiginis</name>
    <dbReference type="NCBI Taxonomy" id="2817060"/>
    <lineage>
        <taxon>Bacteria</taxon>
        <taxon>Pseudomonadati</taxon>
        <taxon>Bacteroidota</taxon>
        <taxon>Cytophagia</taxon>
        <taxon>Cytophagales</taxon>
        <taxon>Spirosomataceae</taxon>
        <taxon>Fibrella</taxon>
    </lineage>
</organism>
<dbReference type="Proteomes" id="UP000664034">
    <property type="component" value="Unassembled WGS sequence"/>
</dbReference>
<dbReference type="Pfam" id="PF12728">
    <property type="entry name" value="HTH_17"/>
    <property type="match status" value="1"/>
</dbReference>
<dbReference type="InterPro" id="IPR009061">
    <property type="entry name" value="DNA-bd_dom_put_sf"/>
</dbReference>
<feature type="domain" description="Helix-turn-helix" evidence="1">
    <location>
        <begin position="39"/>
        <end position="83"/>
    </location>
</feature>
<keyword evidence="3" id="KW-1185">Reference proteome</keyword>
<sequence>MEMVLIPVSQLREMIIEGASIAVKHNQPALQPAAPADELLTPEETARLLKVTKVTVWDWCKRGILKKHSIGNQVRYLRSEVFAAVLKKGVEV</sequence>
<protein>
    <submittedName>
        <fullName evidence="2">Helix-turn-helix domain-containing protein</fullName>
    </submittedName>
</protein>
<accession>A0A939K257</accession>
<comment type="caution">
    <text evidence="2">The sequence shown here is derived from an EMBL/GenBank/DDBJ whole genome shotgun (WGS) entry which is preliminary data.</text>
</comment>
<dbReference type="AlphaFoldDB" id="A0A939K257"/>
<dbReference type="SUPFAM" id="SSF46955">
    <property type="entry name" value="Putative DNA-binding domain"/>
    <property type="match status" value="1"/>
</dbReference>
<evidence type="ECO:0000313" key="3">
    <source>
        <dbReference type="Proteomes" id="UP000664034"/>
    </source>
</evidence>
<name>A0A939K257_9BACT</name>
<reference evidence="2" key="1">
    <citation type="submission" date="2021-03" db="EMBL/GenBank/DDBJ databases">
        <title>Fibrella sp. HMF5335 genome sequencing and assembly.</title>
        <authorList>
            <person name="Kang H."/>
            <person name="Kim H."/>
            <person name="Bae S."/>
            <person name="Joh K."/>
        </authorList>
    </citation>
    <scope>NUCLEOTIDE SEQUENCE</scope>
    <source>
        <strain evidence="2">HMF5335</strain>
    </source>
</reference>
<proteinExistence type="predicted"/>
<evidence type="ECO:0000313" key="2">
    <source>
        <dbReference type="EMBL" id="MBO0937867.1"/>
    </source>
</evidence>
<dbReference type="EMBL" id="JAFMYV010000007">
    <property type="protein sequence ID" value="MBO0937867.1"/>
    <property type="molecule type" value="Genomic_DNA"/>
</dbReference>